<dbReference type="InterPro" id="IPR003593">
    <property type="entry name" value="AAA+_ATPase"/>
</dbReference>
<feature type="domain" description="ABC transporter" evidence="3">
    <location>
        <begin position="2"/>
        <end position="211"/>
    </location>
</feature>
<comment type="caution">
    <text evidence="4">The sequence shown here is derived from an EMBL/GenBank/DDBJ whole genome shotgun (WGS) entry which is preliminary data.</text>
</comment>
<sequence length="215" mass="24285">MIELKDVSISYGKNQIFNQLSLTIQDGDFFCIYGKSGSGKTTLLNLLGLLERPDNGQLIFDGIKNPKAKDIHLLQKEKIGYAFQNFGLINDESVASNLLIALKNQNIKKKEKRTYLLNSLSEVGLPDILEKKVYELSGGEQQRVALARLILKKPTYIFADEPTGNLDEKNAELVFDIIKKFNTDHHATVVFVTHDKKFINDTKNTLDLTTLKKKL</sequence>
<dbReference type="STRING" id="112904.BH747_08975"/>
<evidence type="ECO:0000256" key="2">
    <source>
        <dbReference type="ARBA" id="ARBA00022840"/>
    </source>
</evidence>
<dbReference type="GO" id="GO:0016887">
    <property type="term" value="F:ATP hydrolysis activity"/>
    <property type="evidence" value="ECO:0007669"/>
    <property type="project" value="InterPro"/>
</dbReference>
<dbReference type="PANTHER" id="PTHR24220:SF86">
    <property type="entry name" value="ABC TRANSPORTER ABCH.1"/>
    <property type="match status" value="1"/>
</dbReference>
<evidence type="ECO:0000256" key="1">
    <source>
        <dbReference type="ARBA" id="ARBA00022741"/>
    </source>
</evidence>
<dbReference type="PROSITE" id="PS50893">
    <property type="entry name" value="ABC_TRANSPORTER_2"/>
    <property type="match status" value="1"/>
</dbReference>
<dbReference type="SUPFAM" id="SSF52540">
    <property type="entry name" value="P-loop containing nucleoside triphosphate hydrolases"/>
    <property type="match status" value="1"/>
</dbReference>
<dbReference type="EMBL" id="MJEA01000008">
    <property type="protein sequence ID" value="OQO70031.1"/>
    <property type="molecule type" value="Genomic_DNA"/>
</dbReference>
<dbReference type="SMART" id="SM00382">
    <property type="entry name" value="AAA"/>
    <property type="match status" value="1"/>
</dbReference>
<name>A0A1V8YBN8_9ENTE</name>
<dbReference type="RefSeq" id="WP_081184039.1">
    <property type="nucleotide sequence ID" value="NZ_MJEA01000008.1"/>
</dbReference>
<dbReference type="Proteomes" id="UP000192477">
    <property type="component" value="Unassembled WGS sequence"/>
</dbReference>
<evidence type="ECO:0000313" key="5">
    <source>
        <dbReference type="Proteomes" id="UP000192477"/>
    </source>
</evidence>
<dbReference type="InterPro" id="IPR015854">
    <property type="entry name" value="ABC_transpr_LolD-like"/>
</dbReference>
<gene>
    <name evidence="4" type="ORF">BH747_08975</name>
</gene>
<dbReference type="InterPro" id="IPR003439">
    <property type="entry name" value="ABC_transporter-like_ATP-bd"/>
</dbReference>
<evidence type="ECO:0000259" key="3">
    <source>
        <dbReference type="PROSITE" id="PS50893"/>
    </source>
</evidence>
<dbReference type="GO" id="GO:0005886">
    <property type="term" value="C:plasma membrane"/>
    <property type="evidence" value="ECO:0007669"/>
    <property type="project" value="TreeGrafter"/>
</dbReference>
<dbReference type="PANTHER" id="PTHR24220">
    <property type="entry name" value="IMPORT ATP-BINDING PROTEIN"/>
    <property type="match status" value="1"/>
</dbReference>
<dbReference type="Pfam" id="PF00005">
    <property type="entry name" value="ABC_tran"/>
    <property type="match status" value="1"/>
</dbReference>
<dbReference type="InterPro" id="IPR017871">
    <property type="entry name" value="ABC_transporter-like_CS"/>
</dbReference>
<dbReference type="Gene3D" id="3.40.50.300">
    <property type="entry name" value="P-loop containing nucleotide triphosphate hydrolases"/>
    <property type="match status" value="1"/>
</dbReference>
<dbReference type="AlphaFoldDB" id="A0A1V8YBN8"/>
<dbReference type="OrthoDB" id="9791546at2"/>
<keyword evidence="2 4" id="KW-0067">ATP-binding</keyword>
<evidence type="ECO:0000313" key="4">
    <source>
        <dbReference type="EMBL" id="OQO70031.1"/>
    </source>
</evidence>
<dbReference type="PROSITE" id="PS00211">
    <property type="entry name" value="ABC_TRANSPORTER_1"/>
    <property type="match status" value="1"/>
</dbReference>
<dbReference type="GO" id="GO:0005524">
    <property type="term" value="F:ATP binding"/>
    <property type="evidence" value="ECO:0007669"/>
    <property type="project" value="UniProtKB-KW"/>
</dbReference>
<dbReference type="InterPro" id="IPR027417">
    <property type="entry name" value="P-loop_NTPase"/>
</dbReference>
<protein>
    <submittedName>
        <fullName evidence="4">Bacteriocin ABC transporter ATP-binding protein</fullName>
    </submittedName>
</protein>
<keyword evidence="1" id="KW-0547">Nucleotide-binding</keyword>
<dbReference type="GO" id="GO:0022857">
    <property type="term" value="F:transmembrane transporter activity"/>
    <property type="evidence" value="ECO:0007669"/>
    <property type="project" value="TreeGrafter"/>
</dbReference>
<reference evidence="4 5" key="1">
    <citation type="journal article" date="2017" name="BMC Microbiol.">
        <title>Comparative genomics of Enterococcus spp. isolated from bovine feces.</title>
        <authorList>
            <person name="Beukers A.G."/>
            <person name="Zaheer R."/>
            <person name="Goji N."/>
            <person name="Amoako K.K."/>
            <person name="Chaves A.V."/>
            <person name="Ward M.P."/>
            <person name="McAllister T.A."/>
        </authorList>
    </citation>
    <scope>NUCLEOTIDE SEQUENCE [LARGE SCALE GENOMIC DNA]</scope>
    <source>
        <strain evidence="4 5">F1129D 143</strain>
    </source>
</reference>
<organism evidence="4 5">
    <name type="scientific">Enterococcus villorum</name>
    <dbReference type="NCBI Taxonomy" id="112904"/>
    <lineage>
        <taxon>Bacteria</taxon>
        <taxon>Bacillati</taxon>
        <taxon>Bacillota</taxon>
        <taxon>Bacilli</taxon>
        <taxon>Lactobacillales</taxon>
        <taxon>Enterococcaceae</taxon>
        <taxon>Enterococcus</taxon>
    </lineage>
</organism>
<proteinExistence type="predicted"/>
<accession>A0A1V8YBN8</accession>